<reference evidence="1" key="1">
    <citation type="submission" date="2020-03" db="EMBL/GenBank/DDBJ databases">
        <title>The deep terrestrial virosphere.</title>
        <authorList>
            <person name="Holmfeldt K."/>
            <person name="Nilsson E."/>
            <person name="Simone D."/>
            <person name="Lopez-Fernandez M."/>
            <person name="Wu X."/>
            <person name="de Brujin I."/>
            <person name="Lundin D."/>
            <person name="Andersson A."/>
            <person name="Bertilsson S."/>
            <person name="Dopson M."/>
        </authorList>
    </citation>
    <scope>NUCLEOTIDE SEQUENCE</scope>
    <source>
        <strain evidence="1">MM415B01926</strain>
    </source>
</reference>
<name>A0A6M3IG33_9ZZZZ</name>
<sequence>MASIDLQCAVCSASFRPGDLNEKGKCKECEKAYPSAKNKLEAMALSQPELRLNEEITEEVVRRIAKEEIHKYVEGVKNAAKEEKPKGGKK</sequence>
<accession>A0A6M3IG33</accession>
<gene>
    <name evidence="1" type="ORF">MM415B01926_0011</name>
</gene>
<proteinExistence type="predicted"/>
<organism evidence="1">
    <name type="scientific">viral metagenome</name>
    <dbReference type="NCBI Taxonomy" id="1070528"/>
    <lineage>
        <taxon>unclassified sequences</taxon>
        <taxon>metagenomes</taxon>
        <taxon>organismal metagenomes</taxon>
    </lineage>
</organism>
<protein>
    <submittedName>
        <fullName evidence="1">Uncharacterized protein</fullName>
    </submittedName>
</protein>
<dbReference type="AlphaFoldDB" id="A0A6M3IG33"/>
<evidence type="ECO:0000313" key="1">
    <source>
        <dbReference type="EMBL" id="QJA56117.1"/>
    </source>
</evidence>
<dbReference type="EMBL" id="MT141200">
    <property type="protein sequence ID" value="QJA56117.1"/>
    <property type="molecule type" value="Genomic_DNA"/>
</dbReference>